<proteinExistence type="predicted"/>
<name>A0A5C6DHZ1_9BACT</name>
<sequence>MLDVRAAAATLRAPVIERYLRDTYVEAELTNSDVEAIESSEPIVPSLGGIGLRHRISRLRNVAKPITLTLASTMVLVAPTSGLCFIRHRNLLSMRRCHLGPIANRLDASIAMLRFDELYP</sequence>
<reference evidence="1 2" key="1">
    <citation type="submission" date="2019-02" db="EMBL/GenBank/DDBJ databases">
        <title>Deep-cultivation of Planctomycetes and their phenomic and genomic characterization uncovers novel biology.</title>
        <authorList>
            <person name="Wiegand S."/>
            <person name="Jogler M."/>
            <person name="Boedeker C."/>
            <person name="Pinto D."/>
            <person name="Vollmers J."/>
            <person name="Rivas-Marin E."/>
            <person name="Kohn T."/>
            <person name="Peeters S.H."/>
            <person name="Heuer A."/>
            <person name="Rast P."/>
            <person name="Oberbeckmann S."/>
            <person name="Bunk B."/>
            <person name="Jeske O."/>
            <person name="Meyerdierks A."/>
            <person name="Storesund J.E."/>
            <person name="Kallscheuer N."/>
            <person name="Luecker S."/>
            <person name="Lage O.M."/>
            <person name="Pohl T."/>
            <person name="Merkel B.J."/>
            <person name="Hornburger P."/>
            <person name="Mueller R.-W."/>
            <person name="Bruemmer F."/>
            <person name="Labrenz M."/>
            <person name="Spormann A.M."/>
            <person name="Op Den Camp H."/>
            <person name="Overmann J."/>
            <person name="Amann R."/>
            <person name="Jetten M.S.M."/>
            <person name="Mascher T."/>
            <person name="Medema M.H."/>
            <person name="Devos D.P."/>
            <person name="Kaster A.-K."/>
            <person name="Ovreas L."/>
            <person name="Rohde M."/>
            <person name="Galperin M.Y."/>
            <person name="Jogler C."/>
        </authorList>
    </citation>
    <scope>NUCLEOTIDE SEQUENCE [LARGE SCALE GENOMIC DNA]</scope>
    <source>
        <strain evidence="1 2">Q31b</strain>
    </source>
</reference>
<comment type="caution">
    <text evidence="1">The sequence shown here is derived from an EMBL/GenBank/DDBJ whole genome shotgun (WGS) entry which is preliminary data.</text>
</comment>
<dbReference type="AlphaFoldDB" id="A0A5C6DHZ1"/>
<evidence type="ECO:0000313" key="2">
    <source>
        <dbReference type="Proteomes" id="UP000315471"/>
    </source>
</evidence>
<dbReference type="EMBL" id="SJPY01000009">
    <property type="protein sequence ID" value="TWU35664.1"/>
    <property type="molecule type" value="Genomic_DNA"/>
</dbReference>
<accession>A0A5C6DHZ1</accession>
<keyword evidence="2" id="KW-1185">Reference proteome</keyword>
<dbReference type="Proteomes" id="UP000315471">
    <property type="component" value="Unassembled WGS sequence"/>
</dbReference>
<organism evidence="1 2">
    <name type="scientific">Novipirellula aureliae</name>
    <dbReference type="NCBI Taxonomy" id="2527966"/>
    <lineage>
        <taxon>Bacteria</taxon>
        <taxon>Pseudomonadati</taxon>
        <taxon>Planctomycetota</taxon>
        <taxon>Planctomycetia</taxon>
        <taxon>Pirellulales</taxon>
        <taxon>Pirellulaceae</taxon>
        <taxon>Novipirellula</taxon>
    </lineage>
</organism>
<evidence type="ECO:0000313" key="1">
    <source>
        <dbReference type="EMBL" id="TWU35664.1"/>
    </source>
</evidence>
<gene>
    <name evidence="1" type="ORF">Q31b_50990</name>
</gene>
<protein>
    <submittedName>
        <fullName evidence="1">Uncharacterized protein</fullName>
    </submittedName>
</protein>